<dbReference type="OrthoDB" id="6402335at2"/>
<dbReference type="HOGENOM" id="CLU_047525_0_0_10"/>
<proteinExistence type="predicted"/>
<dbReference type="eggNOG" id="ENOG502ZACN">
    <property type="taxonomic scope" value="Bacteria"/>
</dbReference>
<protein>
    <recommendedName>
        <fullName evidence="3">DUF4932 domain-containing protein</fullName>
    </recommendedName>
</protein>
<dbReference type="InterPro" id="IPR032560">
    <property type="entry name" value="DUF4932"/>
</dbReference>
<evidence type="ECO:0008006" key="3">
    <source>
        <dbReference type="Google" id="ProtNLM"/>
    </source>
</evidence>
<keyword evidence="2" id="KW-1185">Reference proteome</keyword>
<sequence>MGSLNKRFKVNNCFKRILSVLLVCFFAACGRKEKSPLDIPNEPKKKIEVLVNRNEVVFRIAHHLAETDKDFARPNPVRDTLEYYFNDYVNHSVINTLQNEDIGYDDVVSQWLLHQKEFPDFGNLHNDSITIQEMELDGYVGIDTLYNRIYSELYDFYREANVEKFLNEMDYWYSGAVNEIKRAAAQFDVVQQMEEYCRMENYRYVVSPEPLFITGGSRGIGPTIYTENGKICFQFISPSPNIDFQGANYNPVTMGYGYTDNSYIRTILVHEFGHSFVNLDLSIASNKVFLDEKEHLFTEAVKEPLKHTGIGDFHTYIVEHIVRLLEVRIADLYIGAKEAQELRDANKAFIWLPQMEELIISEYESKPDIYKSLDTFIPEFLSVVE</sequence>
<dbReference type="AlphaFoldDB" id="G2PJN8"/>
<evidence type="ECO:0000313" key="1">
    <source>
        <dbReference type="EMBL" id="AEM69796.1"/>
    </source>
</evidence>
<dbReference type="EMBL" id="CP002999">
    <property type="protein sequence ID" value="AEM69796.1"/>
    <property type="molecule type" value="Genomic_DNA"/>
</dbReference>
<reference evidence="1 2" key="2">
    <citation type="journal article" date="2012" name="Stand. Genomic Sci.">
        <title>Complete genome sequence of the facultatively anaerobic, appendaged bacterium Muricauda ruestringensis type strain (B1(T)).</title>
        <authorList>
            <person name="Huntemann M."/>
            <person name="Teshima H."/>
            <person name="Lapidus A."/>
            <person name="Nolan M."/>
            <person name="Lucas S."/>
            <person name="Hammon N."/>
            <person name="Deshpande S."/>
            <person name="Cheng J.F."/>
            <person name="Tapia R."/>
            <person name="Goodwin L.A."/>
            <person name="Pitluck S."/>
            <person name="Liolios K."/>
            <person name="Pagani I."/>
            <person name="Ivanova N."/>
            <person name="Mavromatis K."/>
            <person name="Mikhailova N."/>
            <person name="Pati A."/>
            <person name="Chen A."/>
            <person name="Palaniappan K."/>
            <person name="Land M."/>
            <person name="Hauser L."/>
            <person name="Pan C."/>
            <person name="Brambilla E.M."/>
            <person name="Rohde M."/>
            <person name="Spring S."/>
            <person name="Goker M."/>
            <person name="Detter J.C."/>
            <person name="Bristow J."/>
            <person name="Eisen J.A."/>
            <person name="Markowitz V."/>
            <person name="Hugenholtz P."/>
            <person name="Kyrpides N.C."/>
            <person name="Klenk H.P."/>
            <person name="Woyke T."/>
        </authorList>
    </citation>
    <scope>NUCLEOTIDE SEQUENCE [LARGE SCALE GENOMIC DNA]</scope>
    <source>
        <strain evidence="2">DSM 13258 / LMG 19739 / B1</strain>
    </source>
</reference>
<dbReference type="KEGG" id="mrs:Murru_0747"/>
<evidence type="ECO:0000313" key="2">
    <source>
        <dbReference type="Proteomes" id="UP000008908"/>
    </source>
</evidence>
<reference evidence="2" key="1">
    <citation type="submission" date="2011-08" db="EMBL/GenBank/DDBJ databases">
        <title>The complete genome of Muricauda ruestringensis DSM 13258.</title>
        <authorList>
            <person name="Lucas S."/>
            <person name="Han J."/>
            <person name="Lapidus A."/>
            <person name="Bruce D."/>
            <person name="Goodwin L."/>
            <person name="Pitluck S."/>
            <person name="Peters L."/>
            <person name="Kyrpides N."/>
            <person name="Mavromatis K."/>
            <person name="Ivanova N."/>
            <person name="Ovchinnikova G."/>
            <person name="Teshima H."/>
            <person name="Detter J.C."/>
            <person name="Tapia R."/>
            <person name="Han C."/>
            <person name="Land M."/>
            <person name="Hauser L."/>
            <person name="Markowitz V."/>
            <person name="Cheng J.-F."/>
            <person name="Hugenholtz P."/>
            <person name="Woyke T."/>
            <person name="Wu D."/>
            <person name="Spring S."/>
            <person name="Schroeder M."/>
            <person name="Brambilla E."/>
            <person name="Klenk H.-P."/>
            <person name="Eisen J.A."/>
        </authorList>
    </citation>
    <scope>NUCLEOTIDE SEQUENCE [LARGE SCALE GENOMIC DNA]</scope>
    <source>
        <strain evidence="2">DSM 13258 / LMG 19739 / B1</strain>
    </source>
</reference>
<dbReference type="STRING" id="886377.Murru_0747"/>
<dbReference type="Proteomes" id="UP000008908">
    <property type="component" value="Chromosome"/>
</dbReference>
<dbReference type="Pfam" id="PF16286">
    <property type="entry name" value="DUF4932"/>
    <property type="match status" value="1"/>
</dbReference>
<gene>
    <name evidence="1" type="ordered locus">Murru_0747</name>
</gene>
<accession>G2PJN8</accession>
<name>G2PJN8_ALLRU</name>
<organism evidence="1 2">
    <name type="scientific">Allomuricauda ruestringensis (strain DSM 13258 / CIP 107369 / LMG 19739 / B1)</name>
    <name type="common">Muricauda ruestringensis</name>
    <dbReference type="NCBI Taxonomy" id="886377"/>
    <lineage>
        <taxon>Bacteria</taxon>
        <taxon>Pseudomonadati</taxon>
        <taxon>Bacteroidota</taxon>
        <taxon>Flavobacteriia</taxon>
        <taxon>Flavobacteriales</taxon>
        <taxon>Flavobacteriaceae</taxon>
        <taxon>Flagellimonas</taxon>
    </lineage>
</organism>
<dbReference type="PROSITE" id="PS51257">
    <property type="entry name" value="PROKAR_LIPOPROTEIN"/>
    <property type="match status" value="1"/>
</dbReference>